<protein>
    <recommendedName>
        <fullName evidence="4">Phosphoribosylglycinamide formyltransferase</fullName>
        <ecNumber evidence="4">2.1.2.2</ecNumber>
    </recommendedName>
    <alternativeName>
        <fullName evidence="4">5'-phosphoribosylglycinamide transformylase</fullName>
    </alternativeName>
    <alternativeName>
        <fullName evidence="4">GAR transformylase</fullName>
        <shortName evidence="4">GART</shortName>
    </alternativeName>
</protein>
<comment type="similarity">
    <text evidence="4">Belongs to the GART family.</text>
</comment>
<comment type="pathway">
    <text evidence="1 4">Purine metabolism; IMP biosynthesis via de novo pathway; N(2)-formyl-N(1)-(5-phospho-D-ribosyl)glycinamide from N(1)-(5-phospho-D-ribosyl)glycinamide (10-formyl THF route): step 1/1.</text>
</comment>
<feature type="binding site" evidence="4">
    <location>
        <position position="66"/>
    </location>
    <ligand>
        <name>(6R)-10-formyltetrahydrofolate</name>
        <dbReference type="ChEBI" id="CHEBI:195366"/>
    </ligand>
</feature>
<organism evidence="6 7">
    <name type="scientific">Pseudodesulfovibrio karagichevae</name>
    <dbReference type="NCBI Taxonomy" id="3239305"/>
    <lineage>
        <taxon>Bacteria</taxon>
        <taxon>Pseudomonadati</taxon>
        <taxon>Thermodesulfobacteriota</taxon>
        <taxon>Desulfovibrionia</taxon>
        <taxon>Desulfovibrionales</taxon>
        <taxon>Desulfovibrionaceae</taxon>
    </lineage>
</organism>
<dbReference type="CDD" id="cd08645">
    <property type="entry name" value="FMT_core_GART"/>
    <property type="match status" value="1"/>
</dbReference>
<dbReference type="Proteomes" id="UP001568698">
    <property type="component" value="Unassembled WGS sequence"/>
</dbReference>
<feature type="site" description="Raises pKa of active site His" evidence="4">
    <location>
        <position position="149"/>
    </location>
</feature>
<feature type="active site" description="Proton donor" evidence="4">
    <location>
        <position position="113"/>
    </location>
</feature>
<evidence type="ECO:0000256" key="3">
    <source>
        <dbReference type="ARBA" id="ARBA00022755"/>
    </source>
</evidence>
<dbReference type="SUPFAM" id="SSF53328">
    <property type="entry name" value="Formyltransferase"/>
    <property type="match status" value="1"/>
</dbReference>
<name>A0ABV4KA23_9BACT</name>
<comment type="caution">
    <text evidence="6">The sequence shown here is derived from an EMBL/GenBank/DDBJ whole genome shotgun (WGS) entry which is preliminary data.</text>
</comment>
<sequence length="234" mass="25433">MAMPIAVLVSGGGSNLQSLIDRIEAGMLDAEIKVVVSNREDAYGLARARDHHIPTRLLLHTEFPSREAFDEEMVRAIRESGVNEGGAVVMAGFMRIVTPVFLEPFRGRVVNIHPALLPSFPGVHGQADAADYGVKISGCTVHFVDEQMDHGPVIIQAAVPCQPGEGGDALGERILKMEHRILPQALQWLAEGRLEQRGRFVHLKPASRNLAIQPSAGVDTDTQALVWPPLEDGF</sequence>
<dbReference type="InterPro" id="IPR004607">
    <property type="entry name" value="GART"/>
</dbReference>
<keyword evidence="7" id="KW-1185">Reference proteome</keyword>
<dbReference type="RefSeq" id="WP_371388361.1">
    <property type="nucleotide sequence ID" value="NZ_JBGLYH010000107.1"/>
</dbReference>
<dbReference type="EMBL" id="JBGLYH010000107">
    <property type="protein sequence ID" value="MEZ7198884.1"/>
    <property type="molecule type" value="Genomic_DNA"/>
</dbReference>
<dbReference type="InterPro" id="IPR036477">
    <property type="entry name" value="Formyl_transf_N_sf"/>
</dbReference>
<keyword evidence="2 4" id="KW-0808">Transferase</keyword>
<dbReference type="NCBIfam" id="TIGR00639">
    <property type="entry name" value="PurN"/>
    <property type="match status" value="1"/>
</dbReference>
<accession>A0ABV4KA23</accession>
<evidence type="ECO:0000313" key="7">
    <source>
        <dbReference type="Proteomes" id="UP001568698"/>
    </source>
</evidence>
<evidence type="ECO:0000256" key="2">
    <source>
        <dbReference type="ARBA" id="ARBA00022679"/>
    </source>
</evidence>
<feature type="binding site" evidence="4">
    <location>
        <position position="111"/>
    </location>
    <ligand>
        <name>(6R)-10-formyltetrahydrofolate</name>
        <dbReference type="ChEBI" id="CHEBI:195366"/>
    </ligand>
</feature>
<dbReference type="Pfam" id="PF00551">
    <property type="entry name" value="Formyl_trans_N"/>
    <property type="match status" value="1"/>
</dbReference>
<feature type="binding site" evidence="4">
    <location>
        <begin position="94"/>
        <end position="97"/>
    </location>
    <ligand>
        <name>(6R)-10-formyltetrahydrofolate</name>
        <dbReference type="ChEBI" id="CHEBI:195366"/>
    </ligand>
</feature>
<evidence type="ECO:0000256" key="4">
    <source>
        <dbReference type="HAMAP-Rule" id="MF_01930"/>
    </source>
</evidence>
<evidence type="ECO:0000259" key="5">
    <source>
        <dbReference type="Pfam" id="PF00551"/>
    </source>
</evidence>
<dbReference type="Gene3D" id="3.40.50.170">
    <property type="entry name" value="Formyl transferase, N-terminal domain"/>
    <property type="match status" value="1"/>
</dbReference>
<feature type="binding site" evidence="4">
    <location>
        <begin position="13"/>
        <end position="15"/>
    </location>
    <ligand>
        <name>N(1)-(5-phospho-beta-D-ribosyl)glycinamide</name>
        <dbReference type="ChEBI" id="CHEBI:143788"/>
    </ligand>
</feature>
<proteinExistence type="inferred from homology"/>
<gene>
    <name evidence="4 6" type="primary">purN</name>
    <name evidence="6" type="ORF">AB6M95_19230</name>
</gene>
<evidence type="ECO:0000256" key="1">
    <source>
        <dbReference type="ARBA" id="ARBA00005054"/>
    </source>
</evidence>
<dbReference type="PANTHER" id="PTHR43369">
    <property type="entry name" value="PHOSPHORIBOSYLGLYCINAMIDE FORMYLTRANSFERASE"/>
    <property type="match status" value="1"/>
</dbReference>
<comment type="function">
    <text evidence="4">Catalyzes the transfer of a formyl group from 10-formyltetrahydrofolate to 5-phospho-ribosyl-glycinamide (GAR), producing 5-phospho-ribosyl-N-formylglycinamide (FGAR) and tetrahydrofolate.</text>
</comment>
<dbReference type="PANTHER" id="PTHR43369:SF2">
    <property type="entry name" value="PHOSPHORIBOSYLGLYCINAMIDE FORMYLTRANSFERASE"/>
    <property type="match status" value="1"/>
</dbReference>
<dbReference type="GO" id="GO:0004644">
    <property type="term" value="F:phosphoribosylglycinamide formyltransferase activity"/>
    <property type="evidence" value="ECO:0007669"/>
    <property type="project" value="UniProtKB-EC"/>
</dbReference>
<comment type="catalytic activity">
    <reaction evidence="4">
        <text>N(1)-(5-phospho-beta-D-ribosyl)glycinamide + (6R)-10-formyltetrahydrofolate = N(2)-formyl-N(1)-(5-phospho-beta-D-ribosyl)glycinamide + (6S)-5,6,7,8-tetrahydrofolate + H(+)</text>
        <dbReference type="Rhea" id="RHEA:15053"/>
        <dbReference type="ChEBI" id="CHEBI:15378"/>
        <dbReference type="ChEBI" id="CHEBI:57453"/>
        <dbReference type="ChEBI" id="CHEBI:143788"/>
        <dbReference type="ChEBI" id="CHEBI:147286"/>
        <dbReference type="ChEBI" id="CHEBI:195366"/>
        <dbReference type="EC" id="2.1.2.2"/>
    </reaction>
</comment>
<evidence type="ECO:0000313" key="6">
    <source>
        <dbReference type="EMBL" id="MEZ7198884.1"/>
    </source>
</evidence>
<reference evidence="6 7" key="1">
    <citation type="submission" date="2024-08" db="EMBL/GenBank/DDBJ databases">
        <title>Sulfate-reducing bacteria isolated from formation water of the oil field in Kazakhstan and description of Pseudodesulfovibrio sp.</title>
        <authorList>
            <person name="Bidzhieva S.K."/>
            <person name="Tourova T.P."/>
            <person name="Grouzdev D.S."/>
            <person name="Beletsky A.V."/>
            <person name="Sokolova D.S."/>
            <person name="Samigullina S.R."/>
            <person name="Poltaraus A.B."/>
            <person name="Avtukh A.N."/>
            <person name="Tereshina V.M."/>
            <person name="Zhaparov N.S."/>
            <person name="Mardanov A.V."/>
            <person name="Nazina T.N."/>
        </authorList>
    </citation>
    <scope>NUCLEOTIDE SEQUENCE [LARGE SCALE GENOMIC DNA]</scope>
    <source>
        <strain evidence="6 7">9FUS</strain>
    </source>
</reference>
<feature type="domain" description="Formyl transferase N-terminal" evidence="5">
    <location>
        <begin position="4"/>
        <end position="186"/>
    </location>
</feature>
<dbReference type="InterPro" id="IPR002376">
    <property type="entry name" value="Formyl_transf_N"/>
</dbReference>
<dbReference type="EC" id="2.1.2.2" evidence="4"/>
<dbReference type="HAMAP" id="MF_01930">
    <property type="entry name" value="PurN"/>
    <property type="match status" value="1"/>
</dbReference>
<keyword evidence="3 4" id="KW-0658">Purine biosynthesis</keyword>